<dbReference type="EMBL" id="JAAOAM010000226">
    <property type="protein sequence ID" value="KAF5537958.1"/>
    <property type="molecule type" value="Genomic_DNA"/>
</dbReference>
<gene>
    <name evidence="1" type="ORF">FMEXI_9611</name>
</gene>
<protein>
    <submittedName>
        <fullName evidence="1">Meiosis mei2</fullName>
    </submittedName>
</protein>
<organism evidence="1 2">
    <name type="scientific">Fusarium mexicanum</name>
    <dbReference type="NCBI Taxonomy" id="751941"/>
    <lineage>
        <taxon>Eukaryota</taxon>
        <taxon>Fungi</taxon>
        <taxon>Dikarya</taxon>
        <taxon>Ascomycota</taxon>
        <taxon>Pezizomycotina</taxon>
        <taxon>Sordariomycetes</taxon>
        <taxon>Hypocreomycetidae</taxon>
        <taxon>Hypocreales</taxon>
        <taxon>Nectriaceae</taxon>
        <taxon>Fusarium</taxon>
        <taxon>Fusarium fujikuroi species complex</taxon>
    </lineage>
</organism>
<sequence length="288" mass="32100">MGKFEKLKFKLRKLKAKLKVRRLLAKDAAKAADTKHETLRLVSLERVICLLEEARALHQEQQEYDAANVKGAAKDAAVQDGGGIWDGATAVASNSLERVRFMDLAVSHRIEVCDTPTPSIVDLGNFITELTQKGVRFHGGRNLETSGERVYVVFEDLRDAAWALVALESQLVRLCEICTVCLGVNGVHVNAYSVELAHSFELRLQRNQDVDGPRTLDTHTHTHTHSLSLSLSLYTAIMGTPGRIGLDLDLDRILGYHTQLNQTLETHLDFYLDTHKLVQLVNTSLKPL</sequence>
<name>A0A8H5IIN3_9HYPO</name>
<evidence type="ECO:0000313" key="1">
    <source>
        <dbReference type="EMBL" id="KAF5537958.1"/>
    </source>
</evidence>
<comment type="caution">
    <text evidence="1">The sequence shown here is derived from an EMBL/GenBank/DDBJ whole genome shotgun (WGS) entry which is preliminary data.</text>
</comment>
<evidence type="ECO:0000313" key="2">
    <source>
        <dbReference type="Proteomes" id="UP000522262"/>
    </source>
</evidence>
<accession>A0A8H5IIN3</accession>
<dbReference type="AlphaFoldDB" id="A0A8H5IIN3"/>
<dbReference type="Proteomes" id="UP000522262">
    <property type="component" value="Unassembled WGS sequence"/>
</dbReference>
<keyword evidence="2" id="KW-1185">Reference proteome</keyword>
<proteinExistence type="predicted"/>
<reference evidence="1 2" key="1">
    <citation type="submission" date="2020-05" db="EMBL/GenBank/DDBJ databases">
        <title>Identification and distribution of gene clusters putatively required for synthesis of sphingolipid metabolism inhibitors in phylogenetically diverse species of the filamentous fungus Fusarium.</title>
        <authorList>
            <person name="Kim H.-S."/>
            <person name="Busman M."/>
            <person name="Brown D.W."/>
            <person name="Divon H."/>
            <person name="Uhlig S."/>
            <person name="Proctor R.H."/>
        </authorList>
    </citation>
    <scope>NUCLEOTIDE SEQUENCE [LARGE SCALE GENOMIC DNA]</scope>
    <source>
        <strain evidence="1 2">NRRL 53147</strain>
    </source>
</reference>